<dbReference type="Proteomes" id="UP000248795">
    <property type="component" value="Unassembled WGS sequence"/>
</dbReference>
<protein>
    <recommendedName>
        <fullName evidence="5">Invasion associated locus B family protein</fullName>
    </recommendedName>
</protein>
<reference evidence="4" key="1">
    <citation type="submission" date="2018-06" db="EMBL/GenBank/DDBJ databases">
        <title>Aestuariibacter litoralis strain KCTC 52945T.</title>
        <authorList>
            <person name="Li X."/>
            <person name="Salam N."/>
            <person name="Li J.-L."/>
            <person name="Chen Y.-M."/>
            <person name="Yang Z.-W."/>
            <person name="Zhang L.-Y."/>
            <person name="Han M.-X."/>
            <person name="Xiao M."/>
            <person name="Li W.-J."/>
        </authorList>
    </citation>
    <scope>NUCLEOTIDE SEQUENCE [LARGE SCALE GENOMIC DNA]</scope>
    <source>
        <strain evidence="4">KCTC 52945</strain>
    </source>
</reference>
<accession>A0A2W2AKC9</accession>
<proteinExistence type="predicted"/>
<dbReference type="InterPro" id="IPR010642">
    <property type="entry name" value="Invasion_prot_B"/>
</dbReference>
<feature type="signal peptide" evidence="2">
    <location>
        <begin position="1"/>
        <end position="26"/>
    </location>
</feature>
<evidence type="ECO:0000256" key="2">
    <source>
        <dbReference type="SAM" id="SignalP"/>
    </source>
</evidence>
<dbReference type="RefSeq" id="WP_111199588.1">
    <property type="nucleotide sequence ID" value="NZ_QKVK01000008.1"/>
</dbReference>
<dbReference type="EMBL" id="QKVK01000008">
    <property type="protein sequence ID" value="PZF75781.1"/>
    <property type="molecule type" value="Genomic_DNA"/>
</dbReference>
<dbReference type="AlphaFoldDB" id="A0A2W2AKC9"/>
<evidence type="ECO:0000256" key="1">
    <source>
        <dbReference type="SAM" id="MobiDB-lite"/>
    </source>
</evidence>
<gene>
    <name evidence="3" type="ORF">DK847_16275</name>
</gene>
<name>A0A2W2AKC9_9HYPH</name>
<evidence type="ECO:0000313" key="4">
    <source>
        <dbReference type="Proteomes" id="UP000248795"/>
    </source>
</evidence>
<keyword evidence="4" id="KW-1185">Reference proteome</keyword>
<keyword evidence="2" id="KW-0732">Signal</keyword>
<dbReference type="InterPro" id="IPR038696">
    <property type="entry name" value="IalB_sf"/>
</dbReference>
<comment type="caution">
    <text evidence="3">The sequence shown here is derived from an EMBL/GenBank/DDBJ whole genome shotgun (WGS) entry which is preliminary data.</text>
</comment>
<evidence type="ECO:0000313" key="3">
    <source>
        <dbReference type="EMBL" id="PZF75781.1"/>
    </source>
</evidence>
<dbReference type="Pfam" id="PF06776">
    <property type="entry name" value="IalB"/>
    <property type="match status" value="1"/>
</dbReference>
<sequence>MKLSHLLALTSLGLALSLGLPGIAAAQDDTQQQAPAAGDQQGQPQFGPRAKKGNQQQAQPGQQQPAPKIDLIAENGQWKVQCEDVPAVEGQPAGRQCGMIQVTRSEKNPKASLTLVIVSTKQNGKALYNMRVIAPIGVFLPTGVALEIDGNAVGRVPFTRCMPQICMAFAEASADTLGKMKKGKAANFIIYEAPGIGLPMKLSLEGFSASLAALDKASAPK</sequence>
<evidence type="ECO:0008006" key="5">
    <source>
        <dbReference type="Google" id="ProtNLM"/>
    </source>
</evidence>
<dbReference type="Gene3D" id="2.60.40.1880">
    <property type="entry name" value="Invasion associated locus B (IalB) protein"/>
    <property type="match status" value="1"/>
</dbReference>
<feature type="region of interest" description="Disordered" evidence="1">
    <location>
        <begin position="29"/>
        <end position="65"/>
    </location>
</feature>
<feature type="chain" id="PRO_5016021588" description="Invasion associated locus B family protein" evidence="2">
    <location>
        <begin position="27"/>
        <end position="221"/>
    </location>
</feature>
<organism evidence="3 4">
    <name type="scientific">Aestuariivirga litoralis</name>
    <dbReference type="NCBI Taxonomy" id="2650924"/>
    <lineage>
        <taxon>Bacteria</taxon>
        <taxon>Pseudomonadati</taxon>
        <taxon>Pseudomonadota</taxon>
        <taxon>Alphaproteobacteria</taxon>
        <taxon>Hyphomicrobiales</taxon>
        <taxon>Aestuariivirgaceae</taxon>
        <taxon>Aestuariivirga</taxon>
    </lineage>
</organism>